<proteinExistence type="inferred from homology"/>
<dbReference type="AlphaFoldDB" id="A0A426ZG30"/>
<sequence length="254" mass="28512">MGIRVGGEGEQPQRFVVPVEYLSHPLFVGLLKEAEDEYGFHHQGAITIPCRVKHFRRIQSIIDRDCSQAAATQHLTGVPRIRSISPRRDLVVVLDRAKRTGLIEMWFAATSIDRFADIPKCLVERRAAHDSHEGDGWLTNREDIDRRNSHHIPLRTDNSPEEVVEKCSNGAETTCIAFPPTRNDCDAALTSPRSSSMVTGRGRRSSSCIDWRCLELHERYLCFCLLGLNLIEILDKSVLRDSTSGCRAANHGLA</sequence>
<protein>
    <recommendedName>
        <fullName evidence="4">Auxin-responsive protein</fullName>
    </recommendedName>
</protein>
<evidence type="ECO:0008006" key="4">
    <source>
        <dbReference type="Google" id="ProtNLM"/>
    </source>
</evidence>
<evidence type="ECO:0000313" key="2">
    <source>
        <dbReference type="EMBL" id="RRT62935.1"/>
    </source>
</evidence>
<dbReference type="InterPro" id="IPR003676">
    <property type="entry name" value="SAUR_fam"/>
</dbReference>
<evidence type="ECO:0000256" key="1">
    <source>
        <dbReference type="ARBA" id="ARBA00006974"/>
    </source>
</evidence>
<comment type="similarity">
    <text evidence="1">Belongs to the ARG7 family.</text>
</comment>
<evidence type="ECO:0000313" key="3">
    <source>
        <dbReference type="Proteomes" id="UP000287651"/>
    </source>
</evidence>
<dbReference type="Pfam" id="PF02519">
    <property type="entry name" value="Auxin_inducible"/>
    <property type="match status" value="1"/>
</dbReference>
<dbReference type="PANTHER" id="PTHR31374:SF29">
    <property type="entry name" value="SAUR-LIKE AUXIN-RESPONSIVE PROTEIN FAMILY"/>
    <property type="match status" value="1"/>
</dbReference>
<dbReference type="GO" id="GO:0009733">
    <property type="term" value="P:response to auxin"/>
    <property type="evidence" value="ECO:0007669"/>
    <property type="project" value="InterPro"/>
</dbReference>
<dbReference type="Proteomes" id="UP000287651">
    <property type="component" value="Unassembled WGS sequence"/>
</dbReference>
<comment type="caution">
    <text evidence="2">The sequence shown here is derived from an EMBL/GenBank/DDBJ whole genome shotgun (WGS) entry which is preliminary data.</text>
</comment>
<dbReference type="EMBL" id="AMZH03006789">
    <property type="protein sequence ID" value="RRT62935.1"/>
    <property type="molecule type" value="Genomic_DNA"/>
</dbReference>
<dbReference type="PANTHER" id="PTHR31374">
    <property type="entry name" value="AUXIN-INDUCED PROTEIN-LIKE-RELATED"/>
    <property type="match status" value="1"/>
</dbReference>
<organism evidence="2 3">
    <name type="scientific">Ensete ventricosum</name>
    <name type="common">Abyssinian banana</name>
    <name type="synonym">Musa ensete</name>
    <dbReference type="NCBI Taxonomy" id="4639"/>
    <lineage>
        <taxon>Eukaryota</taxon>
        <taxon>Viridiplantae</taxon>
        <taxon>Streptophyta</taxon>
        <taxon>Embryophyta</taxon>
        <taxon>Tracheophyta</taxon>
        <taxon>Spermatophyta</taxon>
        <taxon>Magnoliopsida</taxon>
        <taxon>Liliopsida</taxon>
        <taxon>Zingiberales</taxon>
        <taxon>Musaceae</taxon>
        <taxon>Ensete</taxon>
    </lineage>
</organism>
<accession>A0A426ZG30</accession>
<name>A0A426ZG30_ENSVE</name>
<reference evidence="2 3" key="1">
    <citation type="journal article" date="2014" name="Agronomy (Basel)">
        <title>A Draft Genome Sequence for Ensete ventricosum, the Drought-Tolerant Tree Against Hunger.</title>
        <authorList>
            <person name="Harrison J."/>
            <person name="Moore K.A."/>
            <person name="Paszkiewicz K."/>
            <person name="Jones T."/>
            <person name="Grant M."/>
            <person name="Ambacheew D."/>
            <person name="Muzemil S."/>
            <person name="Studholme D.J."/>
        </authorList>
    </citation>
    <scope>NUCLEOTIDE SEQUENCE [LARGE SCALE GENOMIC DNA]</scope>
</reference>
<gene>
    <name evidence="2" type="ORF">B296_00016466</name>
</gene>